<dbReference type="eggNOG" id="KOG4177">
    <property type="taxonomic scope" value="Eukaryota"/>
</dbReference>
<evidence type="ECO:0000256" key="1">
    <source>
        <dbReference type="ARBA" id="ARBA00022737"/>
    </source>
</evidence>
<evidence type="ECO:0000313" key="6">
    <source>
        <dbReference type="Proteomes" id="UP000002499"/>
    </source>
</evidence>
<dbReference type="SMART" id="SM00248">
    <property type="entry name" value="ANK"/>
    <property type="match status" value="12"/>
</dbReference>
<keyword evidence="1" id="KW-0677">Repeat</keyword>
<dbReference type="PROSITE" id="PS50297">
    <property type="entry name" value="ANK_REP_REGION"/>
    <property type="match status" value="7"/>
</dbReference>
<dbReference type="EMBL" id="GL698473">
    <property type="protein sequence ID" value="EFY92853.1"/>
    <property type="molecule type" value="Genomic_DNA"/>
</dbReference>
<feature type="repeat" description="ANK" evidence="3">
    <location>
        <begin position="244"/>
        <end position="276"/>
    </location>
</feature>
<dbReference type="HOGENOM" id="CLU_425183_0_0_1"/>
<feature type="repeat" description="ANK" evidence="3">
    <location>
        <begin position="344"/>
        <end position="376"/>
    </location>
</feature>
<dbReference type="OrthoDB" id="20872at2759"/>
<dbReference type="GO" id="GO:0005737">
    <property type="term" value="C:cytoplasm"/>
    <property type="evidence" value="ECO:0007669"/>
    <property type="project" value="TreeGrafter"/>
</dbReference>
<dbReference type="Pfam" id="PF13637">
    <property type="entry name" value="Ank_4"/>
    <property type="match status" value="1"/>
</dbReference>
<dbReference type="PANTHER" id="PTHR24198">
    <property type="entry name" value="ANKYRIN REPEAT AND PROTEIN KINASE DOMAIN-CONTAINING PROTEIN"/>
    <property type="match status" value="1"/>
</dbReference>
<dbReference type="SUPFAM" id="SSF48403">
    <property type="entry name" value="Ankyrin repeat"/>
    <property type="match status" value="2"/>
</dbReference>
<dbReference type="Pfam" id="PF12796">
    <property type="entry name" value="Ank_2"/>
    <property type="match status" value="3"/>
</dbReference>
<evidence type="ECO:0000313" key="5">
    <source>
        <dbReference type="EMBL" id="EFY92853.1"/>
    </source>
</evidence>
<proteinExistence type="predicted"/>
<dbReference type="Gene3D" id="1.25.40.20">
    <property type="entry name" value="Ankyrin repeat-containing domain"/>
    <property type="match status" value="2"/>
</dbReference>
<sequence length="644" mass="69902">MTASEQPSLQDDVQDIDIPTRGGGISDQIPSTTNLPVLNYPTEEWQRPLPFQRPELCLSSRKDLGPFPLYPRKAQADITPPKTIVAAQRGDVAEMTSLIRLRANVEQIHPKTGKTSLAVAAHCSHEGVVELLLAEGCNLRTKDKSQLDPLHLAAANGHCQVIDILLDGEAVVNVRGPEDNTPLRVACDHGQMNAIRTLVRRQAVVDARDRTKRTSLHIVSDSGDNDVVRLLLQSGANKDAKDSQMRSPLHCACAAGRLDVVRTLVEVKANIEAQDDAKMTPLGIASKLGLRSVAEILIQSKALTNIKSQGVMTPLHWASFEGHDEVVELLLKKEKADTEARNENSRTALHLAAMTRSFGVIEKLLRAGANIEAECSQKYQPLHYACRDVEYSEASLLLNFGADFNAKTSTGETPLHLATKAGSKATHHDCSEAARGSMSRLASDFEATPQCRAASGGFVPIIQELINRGASAREIDSGGWQPLRHAAFMGHVSAVGCLLDNGARANDLGALKILSFSSTATLDQMARILEILETGLRSEQAEHQRVAYLEASATPANHGDPLELHSNPSSTPELVRNGAYTGYRRLFDEELEGVASGTVSLANNLETQYPYRETRPPGGVLQSDSEYSSSYRPQDIPRSLSELP</sequence>
<feature type="region of interest" description="Disordered" evidence="4">
    <location>
        <begin position="607"/>
        <end position="644"/>
    </location>
</feature>
<dbReference type="PROSITE" id="PS50088">
    <property type="entry name" value="ANK_REPEAT"/>
    <property type="match status" value="8"/>
</dbReference>
<dbReference type="AlphaFoldDB" id="E9DTZ3"/>
<keyword evidence="6" id="KW-1185">Reference proteome</keyword>
<evidence type="ECO:0000256" key="2">
    <source>
        <dbReference type="ARBA" id="ARBA00023043"/>
    </source>
</evidence>
<organism evidence="6">
    <name type="scientific">Metarhizium acridum (strain CQMa 102)</name>
    <dbReference type="NCBI Taxonomy" id="655827"/>
    <lineage>
        <taxon>Eukaryota</taxon>
        <taxon>Fungi</taxon>
        <taxon>Dikarya</taxon>
        <taxon>Ascomycota</taxon>
        <taxon>Pezizomycotina</taxon>
        <taxon>Sordariomycetes</taxon>
        <taxon>Hypocreomycetidae</taxon>
        <taxon>Hypocreales</taxon>
        <taxon>Clavicipitaceae</taxon>
        <taxon>Metarhizium</taxon>
    </lineage>
</organism>
<feature type="repeat" description="ANK" evidence="3">
    <location>
        <begin position="178"/>
        <end position="210"/>
    </location>
</feature>
<dbReference type="PRINTS" id="PR01415">
    <property type="entry name" value="ANKYRIN"/>
</dbReference>
<dbReference type="STRING" id="655827.E9DTZ3"/>
<dbReference type="InterPro" id="IPR036770">
    <property type="entry name" value="Ankyrin_rpt-contain_sf"/>
</dbReference>
<reference evidence="5 6" key="1">
    <citation type="journal article" date="2011" name="PLoS Genet.">
        <title>Genome sequencing and comparative transcriptomics of the model entomopathogenic fungi Metarhizium anisopliae and M. acridum.</title>
        <authorList>
            <person name="Gao Q."/>
            <person name="Jin K."/>
            <person name="Ying S.H."/>
            <person name="Zhang Y."/>
            <person name="Xiao G."/>
            <person name="Shang Y."/>
            <person name="Duan Z."/>
            <person name="Hu X."/>
            <person name="Xie X.Q."/>
            <person name="Zhou G."/>
            <person name="Peng G."/>
            <person name="Luo Z."/>
            <person name="Huang W."/>
            <person name="Wang B."/>
            <person name="Fang W."/>
            <person name="Wang S."/>
            <person name="Zhong Y."/>
            <person name="Ma L.J."/>
            <person name="St Leger R.J."/>
            <person name="Zhao G.P."/>
            <person name="Pei Y."/>
            <person name="Feng M.G."/>
            <person name="Xia Y."/>
            <person name="Wang C."/>
        </authorList>
    </citation>
    <scope>NUCLEOTIDE SEQUENCE [LARGE SCALE GENOMIC DNA]</scope>
    <source>
        <strain evidence="5 6">CQMa 102</strain>
    </source>
</reference>
<feature type="repeat" description="ANK" evidence="3">
    <location>
        <begin position="112"/>
        <end position="144"/>
    </location>
</feature>
<evidence type="ECO:0000256" key="3">
    <source>
        <dbReference type="PROSITE-ProRule" id="PRU00023"/>
    </source>
</evidence>
<keyword evidence="2 3" id="KW-0040">ANK repeat</keyword>
<evidence type="ECO:0000256" key="4">
    <source>
        <dbReference type="SAM" id="MobiDB-lite"/>
    </source>
</evidence>
<feature type="compositionally biased region" description="Polar residues" evidence="4">
    <location>
        <begin position="622"/>
        <end position="632"/>
    </location>
</feature>
<dbReference type="InParanoid" id="E9DTZ3"/>
<feature type="repeat" description="ANK" evidence="3">
    <location>
        <begin position="377"/>
        <end position="409"/>
    </location>
</feature>
<feature type="compositionally biased region" description="Polar residues" evidence="4">
    <location>
        <begin position="1"/>
        <end position="11"/>
    </location>
</feature>
<name>E9DTZ3_METAQ</name>
<dbReference type="OMA" id="ISESMSW"/>
<accession>E9DTZ3</accession>
<protein>
    <submittedName>
        <fullName evidence="5">Uncharacterized protein</fullName>
    </submittedName>
</protein>
<feature type="region of interest" description="Disordered" evidence="4">
    <location>
        <begin position="1"/>
        <end position="33"/>
    </location>
</feature>
<gene>
    <name evidence="5" type="ORF">MAC_01091</name>
</gene>
<dbReference type="KEGG" id="maw:19245402"/>
<dbReference type="Pfam" id="PF00023">
    <property type="entry name" value="Ank"/>
    <property type="match status" value="1"/>
</dbReference>
<dbReference type="GeneID" id="19245402"/>
<dbReference type="InterPro" id="IPR002110">
    <property type="entry name" value="Ankyrin_rpt"/>
</dbReference>
<dbReference type="PANTHER" id="PTHR24198:SF165">
    <property type="entry name" value="ANKYRIN REPEAT-CONTAINING PROTEIN-RELATED"/>
    <property type="match status" value="1"/>
</dbReference>
<feature type="repeat" description="ANK" evidence="3">
    <location>
        <begin position="310"/>
        <end position="333"/>
    </location>
</feature>
<dbReference type="Proteomes" id="UP000002499">
    <property type="component" value="Unassembled WGS sequence"/>
</dbReference>
<feature type="repeat" description="ANK" evidence="3">
    <location>
        <begin position="145"/>
        <end position="177"/>
    </location>
</feature>
<feature type="repeat" description="ANK" evidence="3">
    <location>
        <begin position="211"/>
        <end position="243"/>
    </location>
</feature>